<dbReference type="GO" id="GO:0043683">
    <property type="term" value="P:type IV pilus assembly"/>
    <property type="evidence" value="ECO:0007669"/>
    <property type="project" value="InterPro"/>
</dbReference>
<gene>
    <name evidence="3" type="ordered locus">Desaci_3431</name>
</gene>
<dbReference type="EMBL" id="CP003639">
    <property type="protein sequence ID" value="AFM42320.1"/>
    <property type="molecule type" value="Genomic_DNA"/>
</dbReference>
<keyword evidence="4" id="KW-1185">Reference proteome</keyword>
<dbReference type="AlphaFoldDB" id="I4D946"/>
<feature type="coiled-coil region" evidence="1">
    <location>
        <begin position="59"/>
        <end position="86"/>
    </location>
</feature>
<evidence type="ECO:0000256" key="2">
    <source>
        <dbReference type="SAM" id="MobiDB-lite"/>
    </source>
</evidence>
<dbReference type="GO" id="GO:0043107">
    <property type="term" value="P:type IV pilus-dependent motility"/>
    <property type="evidence" value="ECO:0007669"/>
    <property type="project" value="InterPro"/>
</dbReference>
<protein>
    <submittedName>
        <fullName evidence="3">Tfp pilus assembly protein PilO</fullName>
    </submittedName>
</protein>
<reference evidence="3 4" key="1">
    <citation type="journal article" date="2012" name="J. Bacteriol.">
        <title>Complete genome sequences of Desulfosporosinus orientis DSM765T, Desulfosporosinus youngiae DSM17734T, Desulfosporosinus meridiei DSM13257T, and Desulfosporosinus acidiphilus DSM22704T.</title>
        <authorList>
            <person name="Pester M."/>
            <person name="Brambilla E."/>
            <person name="Alazard D."/>
            <person name="Rattei T."/>
            <person name="Weinmaier T."/>
            <person name="Han J."/>
            <person name="Lucas S."/>
            <person name="Lapidus A."/>
            <person name="Cheng J.F."/>
            <person name="Goodwin L."/>
            <person name="Pitluck S."/>
            <person name="Peters L."/>
            <person name="Ovchinnikova G."/>
            <person name="Teshima H."/>
            <person name="Detter J.C."/>
            <person name="Han C.S."/>
            <person name="Tapia R."/>
            <person name="Land M.L."/>
            <person name="Hauser L."/>
            <person name="Kyrpides N.C."/>
            <person name="Ivanova N.N."/>
            <person name="Pagani I."/>
            <person name="Huntmann M."/>
            <person name="Wei C.L."/>
            <person name="Davenport K.W."/>
            <person name="Daligault H."/>
            <person name="Chain P.S."/>
            <person name="Chen A."/>
            <person name="Mavromatis K."/>
            <person name="Markowitz V."/>
            <person name="Szeto E."/>
            <person name="Mikhailova N."/>
            <person name="Pati A."/>
            <person name="Wagner M."/>
            <person name="Woyke T."/>
            <person name="Ollivier B."/>
            <person name="Klenk H.P."/>
            <person name="Spring S."/>
            <person name="Loy A."/>
        </authorList>
    </citation>
    <scope>NUCLEOTIDE SEQUENCE [LARGE SCALE GENOMIC DNA]</scope>
    <source>
        <strain evidence="4">DSM 22704 / JCM 16185 / SJ4</strain>
    </source>
</reference>
<dbReference type="Gene3D" id="3.30.70.60">
    <property type="match status" value="1"/>
</dbReference>
<dbReference type="STRING" id="646529.Desaci_3431"/>
<dbReference type="KEGG" id="dai:Desaci_3431"/>
<organism evidence="3 4">
    <name type="scientific">Desulfosporosinus acidiphilus (strain DSM 22704 / JCM 16185 / SJ4)</name>
    <dbReference type="NCBI Taxonomy" id="646529"/>
    <lineage>
        <taxon>Bacteria</taxon>
        <taxon>Bacillati</taxon>
        <taxon>Bacillota</taxon>
        <taxon>Clostridia</taxon>
        <taxon>Eubacteriales</taxon>
        <taxon>Desulfitobacteriaceae</taxon>
        <taxon>Desulfosporosinus</taxon>
    </lineage>
</organism>
<dbReference type="RefSeq" id="WP_014828308.1">
    <property type="nucleotide sequence ID" value="NC_018068.1"/>
</dbReference>
<feature type="region of interest" description="Disordered" evidence="2">
    <location>
        <begin position="180"/>
        <end position="204"/>
    </location>
</feature>
<evidence type="ECO:0000256" key="1">
    <source>
        <dbReference type="SAM" id="Coils"/>
    </source>
</evidence>
<dbReference type="Proteomes" id="UP000002892">
    <property type="component" value="Chromosome"/>
</dbReference>
<proteinExistence type="predicted"/>
<dbReference type="OrthoDB" id="1797571at2"/>
<name>I4D946_DESAJ</name>
<evidence type="ECO:0000313" key="4">
    <source>
        <dbReference type="Proteomes" id="UP000002892"/>
    </source>
</evidence>
<dbReference type="InterPro" id="IPR014717">
    <property type="entry name" value="Transl_elong_EF1B/ribsomal_bS6"/>
</dbReference>
<dbReference type="InterPro" id="IPR007445">
    <property type="entry name" value="PilO"/>
</dbReference>
<keyword evidence="1" id="KW-0175">Coiled coil</keyword>
<accession>I4D946</accession>
<sequence>MKKEKLQAIILLVIIMFGLCYSYIKFLFLPQWEVIKSDSLRLKSLQNKYQELLLHKTDSTGLQKNIETLEKEVMQLKAKLPNRLDKPQIIVALYTLAKQHGVNPQSITFDQAQNKGAYQEMGISLSCLGKTADLLAMIHDLQFGAGQRLAVKSVNLSGSQGNMRADLKLTASALNGNSNVSGGDKPTFMNSPIGVDSPEKMFSP</sequence>
<dbReference type="HOGENOM" id="CLU_105791_0_0_9"/>
<dbReference type="eggNOG" id="ENOG5033KGT">
    <property type="taxonomic scope" value="Bacteria"/>
</dbReference>
<dbReference type="Pfam" id="PF04350">
    <property type="entry name" value="PilO"/>
    <property type="match status" value="1"/>
</dbReference>
<evidence type="ECO:0000313" key="3">
    <source>
        <dbReference type="EMBL" id="AFM42320.1"/>
    </source>
</evidence>